<evidence type="ECO:0000313" key="10">
    <source>
        <dbReference type="EMBL" id="CDG68082.1"/>
    </source>
</evidence>
<name>T2M7Z9_HYDVU</name>
<keyword evidence="7 9" id="KW-0472">Membrane</keyword>
<evidence type="ECO:0000256" key="1">
    <source>
        <dbReference type="ARBA" id="ARBA00004477"/>
    </source>
</evidence>
<dbReference type="OrthoDB" id="3990054at2759"/>
<dbReference type="Pfam" id="PF06775">
    <property type="entry name" value="Seipin"/>
    <property type="match status" value="1"/>
</dbReference>
<dbReference type="InterPro" id="IPR009617">
    <property type="entry name" value="Seipin"/>
</dbReference>
<feature type="region of interest" description="Disordered" evidence="8">
    <location>
        <begin position="263"/>
        <end position="297"/>
    </location>
</feature>
<feature type="transmembrane region" description="Helical" evidence="9">
    <location>
        <begin position="223"/>
        <end position="245"/>
    </location>
</feature>
<evidence type="ECO:0000256" key="4">
    <source>
        <dbReference type="ARBA" id="ARBA00022824"/>
    </source>
</evidence>
<evidence type="ECO:0000256" key="8">
    <source>
        <dbReference type="SAM" id="MobiDB-lite"/>
    </source>
</evidence>
<accession>T2M7Z9</accession>
<dbReference type="PANTHER" id="PTHR21212:SF0">
    <property type="entry name" value="SEIPIN"/>
    <property type="match status" value="1"/>
</dbReference>
<evidence type="ECO:0000256" key="7">
    <source>
        <dbReference type="ARBA" id="ARBA00023136"/>
    </source>
</evidence>
<evidence type="ECO:0000256" key="2">
    <source>
        <dbReference type="ARBA" id="ARBA00022064"/>
    </source>
</evidence>
<gene>
    <name evidence="10" type="primary">BSCL2</name>
</gene>
<keyword evidence="3 9" id="KW-0812">Transmembrane</keyword>
<dbReference type="GO" id="GO:0140042">
    <property type="term" value="P:lipid droplet formation"/>
    <property type="evidence" value="ECO:0007669"/>
    <property type="project" value="UniProtKB-ARBA"/>
</dbReference>
<dbReference type="GO" id="GO:0006629">
    <property type="term" value="P:lipid metabolic process"/>
    <property type="evidence" value="ECO:0007669"/>
    <property type="project" value="UniProtKB-KW"/>
</dbReference>
<keyword evidence="5 9" id="KW-1133">Transmembrane helix</keyword>
<feature type="compositionally biased region" description="Acidic residues" evidence="8">
    <location>
        <begin position="263"/>
        <end position="272"/>
    </location>
</feature>
<feature type="compositionally biased region" description="Acidic residues" evidence="8">
    <location>
        <begin position="283"/>
        <end position="297"/>
    </location>
</feature>
<dbReference type="AlphaFoldDB" id="T2M7Z9"/>
<reference evidence="10" key="1">
    <citation type="journal article" date="2013" name="Genome Biol. Evol.">
        <title>Punctuated emergences of genetic and phenotypic innovations in eumetazoan, bilaterian, euteleostome, and hominidae ancestors.</title>
        <authorList>
            <person name="Wenger Y."/>
            <person name="Galliot B."/>
        </authorList>
    </citation>
    <scope>NUCLEOTIDE SEQUENCE</scope>
    <source>
        <tissue evidence="10">Whole animals</tissue>
    </source>
</reference>
<sequence length="315" mass="36749">KMLKFLASILNLQYEAVVSIWKVYWFFVYSIFISVVIYGAFFMLYLPSPEHIKPVHFKYNFSCENSNQVCSYPTAIVSLHDFYKPTKEAIRVLSRGQEYMINVQLDMPFSEENRNLGMFLSKIDILNKDGKILASSERSSLFTYESNLLSIISTFFFIFPLLFGFQEQKRWMEVVLLDSFIDSSYEPAEVAKITIYSKRIQFYSARLRIKAVFSGIRYYMHQWPITFSFFAFTNILAVVTMVFLWRRGNKNEEIQLDLADDLSDSDDDVNEETDNKELTDENLCLDENEDDSDSNNVEIEEIDGGSRLGGREICQ</sequence>
<dbReference type="GO" id="GO:0005789">
    <property type="term" value="C:endoplasmic reticulum membrane"/>
    <property type="evidence" value="ECO:0007669"/>
    <property type="project" value="UniProtKB-SubCell"/>
</dbReference>
<evidence type="ECO:0000256" key="9">
    <source>
        <dbReference type="SAM" id="Phobius"/>
    </source>
</evidence>
<feature type="transmembrane region" description="Helical" evidence="9">
    <location>
        <begin position="23"/>
        <end position="46"/>
    </location>
</feature>
<feature type="non-terminal residue" evidence="10">
    <location>
        <position position="1"/>
    </location>
</feature>
<protein>
    <recommendedName>
        <fullName evidence="2">Seipin</fullName>
    </recommendedName>
</protein>
<evidence type="ECO:0000256" key="6">
    <source>
        <dbReference type="ARBA" id="ARBA00023098"/>
    </source>
</evidence>
<dbReference type="EMBL" id="HAAD01001850">
    <property type="protein sequence ID" value="CDG68082.1"/>
    <property type="molecule type" value="mRNA"/>
</dbReference>
<evidence type="ECO:0000256" key="5">
    <source>
        <dbReference type="ARBA" id="ARBA00022989"/>
    </source>
</evidence>
<keyword evidence="4" id="KW-0256">Endoplasmic reticulum</keyword>
<dbReference type="PANTHER" id="PTHR21212">
    <property type="entry name" value="BERNARDINELLI-SEIP CONGENITAL LIPODYSTROPHY 2 HOMOLOG BSCL2 PROTEIN"/>
    <property type="match status" value="1"/>
</dbReference>
<dbReference type="CDD" id="cd23995">
    <property type="entry name" value="Seipin_BSCL2_like"/>
    <property type="match status" value="1"/>
</dbReference>
<proteinExistence type="evidence at transcript level"/>
<feature type="transmembrane region" description="Helical" evidence="9">
    <location>
        <begin position="148"/>
        <end position="165"/>
    </location>
</feature>
<keyword evidence="6" id="KW-0443">Lipid metabolism</keyword>
<organism evidence="10">
    <name type="scientific">Hydra vulgaris</name>
    <name type="common">Hydra</name>
    <name type="synonym">Hydra attenuata</name>
    <dbReference type="NCBI Taxonomy" id="6087"/>
    <lineage>
        <taxon>Eukaryota</taxon>
        <taxon>Metazoa</taxon>
        <taxon>Cnidaria</taxon>
        <taxon>Hydrozoa</taxon>
        <taxon>Hydroidolina</taxon>
        <taxon>Anthoathecata</taxon>
        <taxon>Aplanulata</taxon>
        <taxon>Hydridae</taxon>
        <taxon>Hydra</taxon>
    </lineage>
</organism>
<evidence type="ECO:0000256" key="3">
    <source>
        <dbReference type="ARBA" id="ARBA00022692"/>
    </source>
</evidence>
<comment type="subcellular location">
    <subcellularLocation>
        <location evidence="1">Endoplasmic reticulum membrane</location>
        <topology evidence="1">Multi-pass membrane protein</topology>
    </subcellularLocation>
</comment>